<comment type="caution">
    <text evidence="2">The sequence shown here is derived from an EMBL/GenBank/DDBJ whole genome shotgun (WGS) entry which is preliminary data.</text>
</comment>
<evidence type="ECO:0000256" key="1">
    <source>
        <dbReference type="SAM" id="Phobius"/>
    </source>
</evidence>
<protein>
    <submittedName>
        <fullName evidence="2">Uncharacterized protein</fullName>
    </submittedName>
</protein>
<reference evidence="2 3" key="1">
    <citation type="journal article" date="2016" name="Nat. Commun.">
        <title>Thousands of microbial genomes shed light on interconnected biogeochemical processes in an aquifer system.</title>
        <authorList>
            <person name="Anantharaman K."/>
            <person name="Brown C.T."/>
            <person name="Hug L.A."/>
            <person name="Sharon I."/>
            <person name="Castelle C.J."/>
            <person name="Probst A.J."/>
            <person name="Thomas B.C."/>
            <person name="Singh A."/>
            <person name="Wilkins M.J."/>
            <person name="Karaoz U."/>
            <person name="Brodie E.L."/>
            <person name="Williams K.H."/>
            <person name="Hubbard S.S."/>
            <person name="Banfield J.F."/>
        </authorList>
    </citation>
    <scope>NUCLEOTIDE SEQUENCE [LARGE SCALE GENOMIC DNA]</scope>
</reference>
<dbReference type="EMBL" id="MHOM01000009">
    <property type="protein sequence ID" value="OGZ65269.1"/>
    <property type="molecule type" value="Genomic_DNA"/>
</dbReference>
<dbReference type="Proteomes" id="UP000177190">
    <property type="component" value="Unassembled WGS sequence"/>
</dbReference>
<keyword evidence="1" id="KW-1133">Transmembrane helix</keyword>
<name>A0A1G2HSA2_9BACT</name>
<evidence type="ECO:0000313" key="2">
    <source>
        <dbReference type="EMBL" id="OGZ65269.1"/>
    </source>
</evidence>
<keyword evidence="1" id="KW-0812">Transmembrane</keyword>
<dbReference type="STRING" id="1802200.A2812_00200"/>
<organism evidence="2 3">
    <name type="scientific">Candidatus Staskawiczbacteria bacterium RIFCSPHIGHO2_01_FULL_36_16</name>
    <dbReference type="NCBI Taxonomy" id="1802200"/>
    <lineage>
        <taxon>Bacteria</taxon>
        <taxon>Candidatus Staskawicziibacteriota</taxon>
    </lineage>
</organism>
<gene>
    <name evidence="2" type="ORF">A2812_00200</name>
</gene>
<proteinExistence type="predicted"/>
<evidence type="ECO:0000313" key="3">
    <source>
        <dbReference type="Proteomes" id="UP000177190"/>
    </source>
</evidence>
<accession>A0A1G2HSA2</accession>
<sequence length="189" mass="21692">MKKLILWIMIIIGIIIVTGGVAVFAKDAEIFDIFFSDKVKDERALNRMAKLYPEIMGDYVLYSWNAEKVQKRAECEGEICSRYTIGQYRMDGSNKVVFVHIYKATKGTEIFKNVLLNMLSSEKFGEYNVIRPERHEIGWWVGSNVDYILTQEGTVKFEIDGGQSMSYINKATGENPVTQYFISKYPPAK</sequence>
<feature type="transmembrane region" description="Helical" evidence="1">
    <location>
        <begin position="6"/>
        <end position="25"/>
    </location>
</feature>
<dbReference type="AlphaFoldDB" id="A0A1G2HSA2"/>
<keyword evidence="1" id="KW-0472">Membrane</keyword>